<sequence>MKIKIVVFVLMVLPVFVFGQNCEVTFARDTSFNIRSAGQKIEKDFPDAVAVTEFEIETINEERDVVYYSVGKRNLHADLFFPRNNENKSPAVILIHGGGWASGNKSHLVPMAQKLAENGFFAASVEHRLSPEAKYPAAITDLKTFVKWVKINAPKYNIDTTKIAVLGCSSGATLASLLAVTGQINKFQSHKIKGQVSDKVQALVNIDGIVDFTNPNESAKDDNPDKPSAGARWLGYTFKQNSDIWIEASPLTYVSENTPPTLYINSTLPRFHAGRDKFLEVLTQNGIYSEIHTIESTPHPFWLFQPWFDETWPLVSAFLNSVFN</sequence>
<dbReference type="Gene3D" id="3.40.50.1820">
    <property type="entry name" value="alpha/beta hydrolase"/>
    <property type="match status" value="1"/>
</dbReference>
<feature type="domain" description="BD-FAE-like" evidence="3">
    <location>
        <begin position="78"/>
        <end position="265"/>
    </location>
</feature>
<evidence type="ECO:0000313" key="5">
    <source>
        <dbReference type="Proteomes" id="UP001145087"/>
    </source>
</evidence>
<evidence type="ECO:0000256" key="1">
    <source>
        <dbReference type="ARBA" id="ARBA00022801"/>
    </source>
</evidence>
<keyword evidence="1 4" id="KW-0378">Hydrolase</keyword>
<evidence type="ECO:0000256" key="2">
    <source>
        <dbReference type="SAM" id="SignalP"/>
    </source>
</evidence>
<organism evidence="4 5">
    <name type="scientific">Draconibacterium aestuarii</name>
    <dbReference type="NCBI Taxonomy" id="2998507"/>
    <lineage>
        <taxon>Bacteria</taxon>
        <taxon>Pseudomonadati</taxon>
        <taxon>Bacteroidota</taxon>
        <taxon>Bacteroidia</taxon>
        <taxon>Marinilabiliales</taxon>
        <taxon>Prolixibacteraceae</taxon>
        <taxon>Draconibacterium</taxon>
    </lineage>
</organism>
<reference evidence="4" key="1">
    <citation type="submission" date="2022-11" db="EMBL/GenBank/DDBJ databases">
        <title>Marilongibacter aestuarii gen. nov., sp. nov., isolated from tidal flat sediment.</title>
        <authorList>
            <person name="Jiayan W."/>
        </authorList>
    </citation>
    <scope>NUCLEOTIDE SEQUENCE</scope>
    <source>
        <strain evidence="4">Z1-6</strain>
    </source>
</reference>
<dbReference type="InterPro" id="IPR049492">
    <property type="entry name" value="BD-FAE-like_dom"/>
</dbReference>
<dbReference type="GO" id="GO:0016787">
    <property type="term" value="F:hydrolase activity"/>
    <property type="evidence" value="ECO:0007669"/>
    <property type="project" value="UniProtKB-KW"/>
</dbReference>
<evidence type="ECO:0000313" key="4">
    <source>
        <dbReference type="EMBL" id="MCY1723061.1"/>
    </source>
</evidence>
<dbReference type="PANTHER" id="PTHR48081:SF13">
    <property type="entry name" value="ALPHA_BETA HYDROLASE"/>
    <property type="match status" value="1"/>
</dbReference>
<accession>A0A9X3J8Z5</accession>
<feature type="chain" id="PRO_5040719159" evidence="2">
    <location>
        <begin position="20"/>
        <end position="324"/>
    </location>
</feature>
<comment type="caution">
    <text evidence="4">The sequence shown here is derived from an EMBL/GenBank/DDBJ whole genome shotgun (WGS) entry which is preliminary data.</text>
</comment>
<keyword evidence="2" id="KW-0732">Signal</keyword>
<dbReference type="InterPro" id="IPR029058">
    <property type="entry name" value="AB_hydrolase_fold"/>
</dbReference>
<dbReference type="RefSeq" id="WP_343335386.1">
    <property type="nucleotide sequence ID" value="NZ_JAPOHD010000066.1"/>
</dbReference>
<dbReference type="EMBL" id="JAPOHD010000066">
    <property type="protein sequence ID" value="MCY1723061.1"/>
    <property type="molecule type" value="Genomic_DNA"/>
</dbReference>
<gene>
    <name evidence="4" type="ORF">OU798_22120</name>
</gene>
<feature type="signal peptide" evidence="2">
    <location>
        <begin position="1"/>
        <end position="19"/>
    </location>
</feature>
<keyword evidence="5" id="KW-1185">Reference proteome</keyword>
<dbReference type="PANTHER" id="PTHR48081">
    <property type="entry name" value="AB HYDROLASE SUPERFAMILY PROTEIN C4A8.06C"/>
    <property type="match status" value="1"/>
</dbReference>
<name>A0A9X3J8Z5_9BACT</name>
<dbReference type="SUPFAM" id="SSF53474">
    <property type="entry name" value="alpha/beta-Hydrolases"/>
    <property type="match status" value="1"/>
</dbReference>
<proteinExistence type="predicted"/>
<dbReference type="Pfam" id="PF20434">
    <property type="entry name" value="BD-FAE"/>
    <property type="match status" value="1"/>
</dbReference>
<dbReference type="Proteomes" id="UP001145087">
    <property type="component" value="Unassembled WGS sequence"/>
</dbReference>
<protein>
    <submittedName>
        <fullName evidence="4">Alpha/beta hydrolase</fullName>
    </submittedName>
</protein>
<dbReference type="InterPro" id="IPR050300">
    <property type="entry name" value="GDXG_lipolytic_enzyme"/>
</dbReference>
<evidence type="ECO:0000259" key="3">
    <source>
        <dbReference type="Pfam" id="PF20434"/>
    </source>
</evidence>
<dbReference type="AlphaFoldDB" id="A0A9X3J8Z5"/>